<comment type="caution">
    <text evidence="4">The sequence shown here is derived from an EMBL/GenBank/DDBJ whole genome shotgun (WGS) entry which is preliminary data.</text>
</comment>
<evidence type="ECO:0000313" key="5">
    <source>
        <dbReference type="Proteomes" id="UP000189681"/>
    </source>
</evidence>
<dbReference type="AlphaFoldDB" id="A0A1V4AUG7"/>
<feature type="chain" id="PRO_5012008190" evidence="3">
    <location>
        <begin position="23"/>
        <end position="728"/>
    </location>
</feature>
<dbReference type="Gene3D" id="2.60.40.10">
    <property type="entry name" value="Immunoglobulins"/>
    <property type="match status" value="2"/>
</dbReference>
<keyword evidence="1" id="KW-0802">TPR repeat</keyword>
<feature type="region of interest" description="Disordered" evidence="2">
    <location>
        <begin position="380"/>
        <end position="405"/>
    </location>
</feature>
<name>A0A1V4AUG7_9BACT</name>
<dbReference type="SUPFAM" id="SSF48452">
    <property type="entry name" value="TPR-like"/>
    <property type="match status" value="1"/>
</dbReference>
<evidence type="ECO:0000256" key="1">
    <source>
        <dbReference type="PROSITE-ProRule" id="PRU00339"/>
    </source>
</evidence>
<dbReference type="EMBL" id="AYTS01000061">
    <property type="protein sequence ID" value="OOP56768.1"/>
    <property type="molecule type" value="Genomic_DNA"/>
</dbReference>
<dbReference type="InterPro" id="IPR013783">
    <property type="entry name" value="Ig-like_fold"/>
</dbReference>
<reference evidence="4 5" key="1">
    <citation type="journal article" date="2017" name="Water Res.">
        <title>Discovery and metagenomic analysis of an anammox bacterial enrichment related to Candidatus "Brocadia caroliniensis" in a full-scale glycerol-fed nitritation-denitritation separate centrate treatment process.</title>
        <authorList>
            <person name="Park H."/>
            <person name="Brotto A.C."/>
            <person name="van Loosdrecht M.C."/>
            <person name="Chandran K."/>
        </authorList>
    </citation>
    <scope>NUCLEOTIDE SEQUENCE [LARGE SCALE GENOMIC DNA]</scope>
    <source>
        <strain evidence="4">26THWARD</strain>
    </source>
</reference>
<proteinExistence type="predicted"/>
<feature type="compositionally biased region" description="Polar residues" evidence="2">
    <location>
        <begin position="384"/>
        <end position="396"/>
    </location>
</feature>
<feature type="repeat" description="TPR" evidence="1">
    <location>
        <begin position="59"/>
        <end position="92"/>
    </location>
</feature>
<dbReference type="InterPro" id="IPR019734">
    <property type="entry name" value="TPR_rpt"/>
</dbReference>
<dbReference type="InterPro" id="IPR011990">
    <property type="entry name" value="TPR-like_helical_dom_sf"/>
</dbReference>
<keyword evidence="3" id="KW-0732">Signal</keyword>
<feature type="signal peptide" evidence="3">
    <location>
        <begin position="1"/>
        <end position="22"/>
    </location>
</feature>
<evidence type="ECO:0000256" key="3">
    <source>
        <dbReference type="SAM" id="SignalP"/>
    </source>
</evidence>
<dbReference type="Proteomes" id="UP000189681">
    <property type="component" value="Unassembled WGS sequence"/>
</dbReference>
<dbReference type="Gene3D" id="1.25.40.10">
    <property type="entry name" value="Tetratricopeptide repeat domain"/>
    <property type="match status" value="1"/>
</dbReference>
<dbReference type="PROSITE" id="PS50005">
    <property type="entry name" value="TPR"/>
    <property type="match status" value="1"/>
</dbReference>
<evidence type="ECO:0000256" key="2">
    <source>
        <dbReference type="SAM" id="MobiDB-lite"/>
    </source>
</evidence>
<protein>
    <submittedName>
        <fullName evidence="4">Uncharacterized protein</fullName>
    </submittedName>
</protein>
<dbReference type="Gene3D" id="3.40.50.10610">
    <property type="entry name" value="ABC-type transport auxiliary lipoprotein component"/>
    <property type="match status" value="1"/>
</dbReference>
<evidence type="ECO:0000313" key="4">
    <source>
        <dbReference type="EMBL" id="OOP56768.1"/>
    </source>
</evidence>
<gene>
    <name evidence="4" type="ORF">AYP45_07050</name>
</gene>
<dbReference type="STRING" id="1004156.AYP45_07050"/>
<organism evidence="4 5">
    <name type="scientific">Candidatus Brocadia carolinensis</name>
    <dbReference type="NCBI Taxonomy" id="1004156"/>
    <lineage>
        <taxon>Bacteria</taxon>
        <taxon>Pseudomonadati</taxon>
        <taxon>Planctomycetota</taxon>
        <taxon>Candidatus Brocadiia</taxon>
        <taxon>Candidatus Brocadiales</taxon>
        <taxon>Candidatus Brocadiaceae</taxon>
        <taxon>Candidatus Brocadia</taxon>
    </lineage>
</organism>
<sequence length="728" mass="81464">MNTVYKKFRFLMILHVFLVPLAGCTTTSQIGTDNWRDYFEPGHTKEEIARNFNLHRGKWWNYYIRGRWFADGGHYDEAVQDFQKSIHLRSRDQRSARSYGMHFWEYFAHRELGIVYYHQGEYEDAKKELEISLSTADSARAKYYLNKANEALIKMTKGDTKPPEFMVASHSDGQIVNTPLVKLQGMVTDDSYVNDISIQGRRLFIELAEKDLPFDETISLHRGENVISLEATDLSGKSARHDLKLMLDLSPPVLYLDDIQIQKRDGRHIATVTGTITDDNGIQRLSLNNTEIPITQDKVVHFKQDIALTDGHTFSIKVVDVAGNETTGKEQLDIKASLLPGGTRDKQIRYTHQAKGTPVLVAQGNMGRAEVKRMLASHEAGAQSAFTNPSRGNAENSGKEAKGASVSPIASKDTIPPVVFSDLKAAIVHDSTVFFGIHAHDDGGIARLFVNQQPLEIRPAKHVFFNHLVTLSEGENTVLVKAVDREGNETQLAPVKITKKSFYLLETDARYTVALLPFRTFAEEGVRSETLYSLLLRAFDEDPKRFNFVERDRAKLEEILREQKIANTELTSPDTAIRVGKIRAAEGMLFGAVEEDSNGINVTLRLVDTETTQVLVNTDIYGEDKSAENLAWLMHGLSLKMKRQYPMVQGSIIRVSGNGFHVNAGATSGVLVGMKLLTFREVKEGDVVLKEPLDAVARIVQVQPDTSFARISTKGTGKIKKQDLAITK</sequence>
<accession>A0A1V4AUG7</accession>